<feature type="compositionally biased region" description="Basic and acidic residues" evidence="8">
    <location>
        <begin position="494"/>
        <end position="505"/>
    </location>
</feature>
<dbReference type="Gene3D" id="1.10.510.10">
    <property type="entry name" value="Transferase(Phosphotransferase) domain 1"/>
    <property type="match status" value="1"/>
</dbReference>
<comment type="similarity">
    <text evidence="1">Belongs to the protein kinase superfamily. STE Ser/Thr protein kinase family. MAP kinase kinase kinase subfamily.</text>
</comment>
<feature type="region of interest" description="Disordered" evidence="8">
    <location>
        <begin position="181"/>
        <end position="221"/>
    </location>
</feature>
<feature type="compositionally biased region" description="Low complexity" evidence="8">
    <location>
        <begin position="1569"/>
        <end position="1584"/>
    </location>
</feature>
<feature type="region of interest" description="Disordered" evidence="8">
    <location>
        <begin position="895"/>
        <end position="918"/>
    </location>
</feature>
<dbReference type="PROSITE" id="PS00107">
    <property type="entry name" value="PROTEIN_KINASE_ATP"/>
    <property type="match status" value="1"/>
</dbReference>
<keyword evidence="2" id="KW-0723">Serine/threonine-protein kinase</keyword>
<sequence>MPATLRFANLSDDEEDDNTVPRHTSRHSAGNSGNGHRNHETDSSEKRHSRNGPYSSNTKSRISSEEVSDRLSRSPCQLSSSRQARVPPSPTTPTASNLTPTQRSEPFTLFQKRYRSRAGELSKSFAGPLGRSGDYDDPDRNYFQTGLGQLLDANDSDEEAKAGEGFMPGYMKNFANTTLGSTGHRGQGLGLIGSSEQVTPRSLSSEEDVRDRQSGFLSGPGDNLAQAAVVAGSKHFMAGQDASTSKSMLELAANPEGRERLEWQAMLSSVLSGDVLRSEKTRIGGERNSYDVIRNELGINLWWGIRAQLRGRTVQEETKRVSQRRERTVDIILQEVANFKVTLPDAEKLVSTPAEPDVADLPSSRPSSPPGQPADVPSSTVESDTLTPISAYDQVLGILAQLSHAESLYPHIQAIGHDKPFYASPKFQRKIEALVSWSNVIKSLRTQISILQAWTGSQDLDVKMANTEEPIRGPGGSIVPGGQTGAHHSTGNHHGGERVGEEDKPLRPPTFVERVLKEDSLQRTFEKKTLSDVYTLISSAKATYLQHSEIFTELNLPPYQAEITKLISFPTQLVEESLRVRLAYAMKIENPTVMVIDQLLDDFRLGVALACTMKKQYGAVIEPDENRKWLLPPCMSETYDEVLLEALRFFFRLLHWKLKSGSKAVYFRETEILEDEWEFLNESAEAIKGGDLIVAEQFCSLTKKLMQRVINYFETQVRVPSSAPVPKPGSPPVSTVAPNLADGQAQSSKKSCKPPKALRNAFDEEIIAIESKTVADGKVSVTTTVAEKIMTPEEKVAWLSKVLEAVRMRYRKLQRFTRRLTNRFDNSAEYSLDSIDLTNFLASLAGSGHILIYTGSFETEGLFVIADGCLRDQPERLADLLTKAYPNYGGSRPVRLGRDGNPLPQDWDPIGSSGEDAGEPAGDLDLATYILVLAPTEKFFWPGSIWHFPLPWVELDLHASRARLIADGPVARLATCKDRFLESLANPETGQKGEEPPCVIEQQAHLPSVQRELRRIGLATILLSEAIVESVSHIRLSLRGIPGSQELIENWFAFSSDHEQRVANYMDQPTWSRFSRPLMILAIDWVAFICEDCDPTDHKTFRWTVNALEFAMLMTRGHNILHLDRSEFALLQEKVASCMALLIGHFDILGARSSYEAKKEQDRLAELRKVTASLEAVHDEDGIHYSYLNSGPSNDAALRRLVGEWNGESVVDKSVRLTHEARSRLIQSLEDNRGTLDWDMHVIGRVVDTHRPEDRSLLALAASSSNISIHWQQGRFIGAGAYGKVYTAHNMDQNTVMAVKEIRFSDVSNLPTVYKEIRDESSVMQMLNHINIVEYYGIEVHRDKVYIFQEYCDGGSLKDLLEYGRIEQEEVIMNYACQILEGLEYLHGKGIVHRDIKPDNVLLTSDAGIIKLVDFGAAKIIARGQRTINRTRNPGMNSLQGTPMYMSPEVIKNTPGGRLGAMDIWSVGCMILEFATGKKPWQSAENEWAIMYKIGAGELPPMPDADQISELGLDFILCCLCMNAEERPTAAELLTQHPWMTSWIEFRDTLGDPEVIADELANTSYINESSVDSSSGSYVYSEADSSLRHTPVDDEGYEGYEGYEGQEIVDGDGVSPLDENEHYDTEHEK</sequence>
<organism evidence="10">
    <name type="scientific">Phaffia rhodozyma</name>
    <name type="common">Yeast</name>
    <name type="synonym">Xanthophyllomyces dendrorhous</name>
    <dbReference type="NCBI Taxonomy" id="264483"/>
    <lineage>
        <taxon>Eukaryota</taxon>
        <taxon>Fungi</taxon>
        <taxon>Dikarya</taxon>
        <taxon>Basidiomycota</taxon>
        <taxon>Agaricomycotina</taxon>
        <taxon>Tremellomycetes</taxon>
        <taxon>Cystofilobasidiales</taxon>
        <taxon>Mrakiaceae</taxon>
        <taxon>Phaffia</taxon>
    </lineage>
</organism>
<dbReference type="SMART" id="SM00220">
    <property type="entry name" value="S_TKc"/>
    <property type="match status" value="1"/>
</dbReference>
<keyword evidence="5 10" id="KW-0418">Kinase</keyword>
<dbReference type="Pfam" id="PF19431">
    <property type="entry name" value="MEKK4_N"/>
    <property type="match status" value="1"/>
</dbReference>
<dbReference type="SUPFAM" id="SSF56112">
    <property type="entry name" value="Protein kinase-like (PK-like)"/>
    <property type="match status" value="1"/>
</dbReference>
<keyword evidence="3" id="KW-0808">Transferase</keyword>
<evidence type="ECO:0000256" key="7">
    <source>
        <dbReference type="PROSITE-ProRule" id="PRU10141"/>
    </source>
</evidence>
<feature type="compositionally biased region" description="Basic and acidic residues" evidence="8">
    <location>
        <begin position="62"/>
        <end position="72"/>
    </location>
</feature>
<feature type="compositionally biased region" description="Basic and acidic residues" evidence="8">
    <location>
        <begin position="1619"/>
        <end position="1629"/>
    </location>
</feature>
<evidence type="ECO:0000256" key="1">
    <source>
        <dbReference type="ARBA" id="ARBA00006529"/>
    </source>
</evidence>
<dbReference type="InterPro" id="IPR045801">
    <property type="entry name" value="MEKK4_N"/>
</dbReference>
<evidence type="ECO:0000256" key="4">
    <source>
        <dbReference type="ARBA" id="ARBA00022741"/>
    </source>
</evidence>
<feature type="region of interest" description="Disordered" evidence="8">
    <location>
        <begin position="351"/>
        <end position="383"/>
    </location>
</feature>
<keyword evidence="6 7" id="KW-0067">ATP-binding</keyword>
<feature type="compositionally biased region" description="Polar residues" evidence="8">
    <location>
        <begin position="52"/>
        <end position="61"/>
    </location>
</feature>
<dbReference type="InterPro" id="IPR050538">
    <property type="entry name" value="MAP_kinase_kinase_kinase"/>
</dbReference>
<dbReference type="GO" id="GO:0004674">
    <property type="term" value="F:protein serine/threonine kinase activity"/>
    <property type="evidence" value="ECO:0007669"/>
    <property type="project" value="UniProtKB-KW"/>
</dbReference>
<dbReference type="PANTHER" id="PTHR48016:SF32">
    <property type="entry name" value="MITOGEN-ACTIVATED PROTEIN KINASE KINASE KINASE 4"/>
    <property type="match status" value="1"/>
</dbReference>
<dbReference type="PROSITE" id="PS00108">
    <property type="entry name" value="PROTEIN_KINASE_ST"/>
    <property type="match status" value="1"/>
</dbReference>
<feature type="region of interest" description="Disordered" evidence="8">
    <location>
        <begin position="1"/>
        <end position="106"/>
    </location>
</feature>
<dbReference type="EMBL" id="LN483332">
    <property type="protein sequence ID" value="CED85018.1"/>
    <property type="molecule type" value="Genomic_DNA"/>
</dbReference>
<feature type="compositionally biased region" description="Polar residues" evidence="8">
    <location>
        <begin position="194"/>
        <end position="203"/>
    </location>
</feature>
<dbReference type="InterPro" id="IPR000719">
    <property type="entry name" value="Prot_kinase_dom"/>
</dbReference>
<accession>A0A0F7SXT3</accession>
<name>A0A0F7SXT3_PHARH</name>
<dbReference type="GO" id="GO:0005524">
    <property type="term" value="F:ATP binding"/>
    <property type="evidence" value="ECO:0007669"/>
    <property type="project" value="UniProtKB-UniRule"/>
</dbReference>
<evidence type="ECO:0000313" key="10">
    <source>
        <dbReference type="EMBL" id="CED85018.1"/>
    </source>
</evidence>
<feature type="domain" description="Protein kinase" evidence="9">
    <location>
        <begin position="1271"/>
        <end position="1540"/>
    </location>
</feature>
<dbReference type="InterPro" id="IPR011009">
    <property type="entry name" value="Kinase-like_dom_sf"/>
</dbReference>
<feature type="region of interest" description="Disordered" evidence="8">
    <location>
        <begin position="720"/>
        <end position="754"/>
    </location>
</feature>
<proteinExistence type="inferred from homology"/>
<feature type="compositionally biased region" description="Polar residues" evidence="8">
    <location>
        <begin position="74"/>
        <end position="83"/>
    </location>
</feature>
<reference evidence="10" key="1">
    <citation type="submission" date="2014-08" db="EMBL/GenBank/DDBJ databases">
        <authorList>
            <person name="Sharma Rahul"/>
            <person name="Thines Marco"/>
        </authorList>
    </citation>
    <scope>NUCLEOTIDE SEQUENCE</scope>
</reference>
<feature type="compositionally biased region" description="Polar residues" evidence="8">
    <location>
        <begin position="92"/>
        <end position="105"/>
    </location>
</feature>
<evidence type="ECO:0000256" key="8">
    <source>
        <dbReference type="SAM" id="MobiDB-lite"/>
    </source>
</evidence>
<dbReference type="InterPro" id="IPR017441">
    <property type="entry name" value="Protein_kinase_ATP_BS"/>
</dbReference>
<evidence type="ECO:0000256" key="2">
    <source>
        <dbReference type="ARBA" id="ARBA00022527"/>
    </source>
</evidence>
<dbReference type="InterPro" id="IPR008271">
    <property type="entry name" value="Ser/Thr_kinase_AS"/>
</dbReference>
<evidence type="ECO:0000256" key="6">
    <source>
        <dbReference type="ARBA" id="ARBA00022840"/>
    </source>
</evidence>
<feature type="region of interest" description="Disordered" evidence="8">
    <location>
        <begin position="118"/>
        <end position="143"/>
    </location>
</feature>
<evidence type="ECO:0000256" key="3">
    <source>
        <dbReference type="ARBA" id="ARBA00022679"/>
    </source>
</evidence>
<dbReference type="PANTHER" id="PTHR48016">
    <property type="entry name" value="MAP KINASE KINASE KINASE SSK2-RELATED-RELATED"/>
    <property type="match status" value="1"/>
</dbReference>
<dbReference type="Pfam" id="PF00069">
    <property type="entry name" value="Pkinase"/>
    <property type="match status" value="1"/>
</dbReference>
<feature type="region of interest" description="Disordered" evidence="8">
    <location>
        <begin position="1569"/>
        <end position="1629"/>
    </location>
</feature>
<protein>
    <submittedName>
        <fullName evidence="10">Ste ste11 protein kinase</fullName>
    </submittedName>
</protein>
<evidence type="ECO:0000256" key="5">
    <source>
        <dbReference type="ARBA" id="ARBA00022777"/>
    </source>
</evidence>
<evidence type="ECO:0000259" key="9">
    <source>
        <dbReference type="PROSITE" id="PS50011"/>
    </source>
</evidence>
<feature type="region of interest" description="Disordered" evidence="8">
    <location>
        <begin position="476"/>
        <end position="505"/>
    </location>
</feature>
<keyword evidence="4 7" id="KW-0547">Nucleotide-binding</keyword>
<dbReference type="PROSITE" id="PS50011">
    <property type="entry name" value="PROTEIN_KINASE_DOM"/>
    <property type="match status" value="1"/>
</dbReference>
<dbReference type="GO" id="GO:0038066">
    <property type="term" value="P:p38MAPK cascade"/>
    <property type="evidence" value="ECO:0007669"/>
    <property type="project" value="TreeGrafter"/>
</dbReference>
<feature type="compositionally biased region" description="Basic and acidic residues" evidence="8">
    <location>
        <begin position="37"/>
        <end position="46"/>
    </location>
</feature>
<feature type="binding site" evidence="7">
    <location>
        <position position="1300"/>
    </location>
    <ligand>
        <name>ATP</name>
        <dbReference type="ChEBI" id="CHEBI:30616"/>
    </ligand>
</feature>